<evidence type="ECO:0000313" key="2">
    <source>
        <dbReference type="Proteomes" id="UP000051686"/>
    </source>
</evidence>
<accession>A0A0R1MEH3</accession>
<dbReference type="InterPro" id="IPR025935">
    <property type="entry name" value="AbiH"/>
</dbReference>
<gene>
    <name evidence="1" type="ORF">FD46_GL000259</name>
</gene>
<dbReference type="AlphaFoldDB" id="A0A0R1MEH3"/>
<organism evidence="1 2">
    <name type="scientific">Liquorilactobacillus oeni DSM 19972</name>
    <dbReference type="NCBI Taxonomy" id="1423777"/>
    <lineage>
        <taxon>Bacteria</taxon>
        <taxon>Bacillati</taxon>
        <taxon>Bacillota</taxon>
        <taxon>Bacilli</taxon>
        <taxon>Lactobacillales</taxon>
        <taxon>Lactobacillaceae</taxon>
        <taxon>Liquorilactobacillus</taxon>
    </lineage>
</organism>
<evidence type="ECO:0000313" key="1">
    <source>
        <dbReference type="EMBL" id="KRL06153.1"/>
    </source>
</evidence>
<dbReference type="PATRIC" id="fig|1423777.3.peg.269"/>
<dbReference type="EMBL" id="AZEH01000015">
    <property type="protein sequence ID" value="KRL06153.1"/>
    <property type="molecule type" value="Genomic_DNA"/>
</dbReference>
<name>A0A0R1MEH3_9LACO</name>
<keyword evidence="2" id="KW-1185">Reference proteome</keyword>
<sequence length="414" mass="49020">MKRIISLFLIIERSLFVTQNVVSRLLVIGNGFDLKCDLKSKFEDYYNSKVDMVKTLGKMNAEFNDPSTNTEILQADVLYIAGFSRNFGNLNDNIKINFNDNNISFWDFYFYFHKEKLNNWADVEYFLNNLLTINSHKTHPELDLEKSLDMIVRFKYLRPRLSIEKSFVEEFDELKENFTADHETLVLLFVLLNNLKYDIEKHSERYLYDFLFDELNKFEKSFNDYLIALQDEKYKEKSQQLLKELSHNECYNLLSFNYTTPCTNDSSCNITQNIHGRLEDHPIIGIDSKSIGPNSPIFRFTKTYRIMTLASEKRDKLLPQNVKNIVFYGHSLAPADYSYFQSIFDYYSIYDNDVTLVFYYSIYDESKEQEIKRAQFNSVSKLMSEYGTTFHNEKGENLMHKMLLEGRLILKNLE</sequence>
<protein>
    <submittedName>
        <fullName evidence="1">Uncharacterized protein</fullName>
    </submittedName>
</protein>
<proteinExistence type="predicted"/>
<comment type="caution">
    <text evidence="1">The sequence shown here is derived from an EMBL/GenBank/DDBJ whole genome shotgun (WGS) entry which is preliminary data.</text>
</comment>
<reference evidence="1 2" key="1">
    <citation type="journal article" date="2015" name="Genome Announc.">
        <title>Expanding the biotechnology potential of lactobacilli through comparative genomics of 213 strains and associated genera.</title>
        <authorList>
            <person name="Sun Z."/>
            <person name="Harris H.M."/>
            <person name="McCann A."/>
            <person name="Guo C."/>
            <person name="Argimon S."/>
            <person name="Zhang W."/>
            <person name="Yang X."/>
            <person name="Jeffery I.B."/>
            <person name="Cooney J.C."/>
            <person name="Kagawa T.F."/>
            <person name="Liu W."/>
            <person name="Song Y."/>
            <person name="Salvetti E."/>
            <person name="Wrobel A."/>
            <person name="Rasinkangas P."/>
            <person name="Parkhill J."/>
            <person name="Rea M.C."/>
            <person name="O'Sullivan O."/>
            <person name="Ritari J."/>
            <person name="Douillard F.P."/>
            <person name="Paul Ross R."/>
            <person name="Yang R."/>
            <person name="Briner A.E."/>
            <person name="Felis G.E."/>
            <person name="de Vos W.M."/>
            <person name="Barrangou R."/>
            <person name="Klaenhammer T.R."/>
            <person name="Caufield P.W."/>
            <person name="Cui Y."/>
            <person name="Zhang H."/>
            <person name="O'Toole P.W."/>
        </authorList>
    </citation>
    <scope>NUCLEOTIDE SEQUENCE [LARGE SCALE GENOMIC DNA]</scope>
    <source>
        <strain evidence="1 2">DSM 19972</strain>
    </source>
</reference>
<dbReference type="Proteomes" id="UP000051686">
    <property type="component" value="Unassembled WGS sequence"/>
</dbReference>
<dbReference type="STRING" id="1423777.FD46_GL000259"/>
<dbReference type="Pfam" id="PF14253">
    <property type="entry name" value="AbiH"/>
    <property type="match status" value="1"/>
</dbReference>
<dbReference type="OrthoDB" id="9810135at2"/>